<dbReference type="RefSeq" id="WP_141198316.1">
    <property type="nucleotide sequence ID" value="NZ_CP041186.1"/>
</dbReference>
<gene>
    <name evidence="1" type="ORF">FIV42_14115</name>
</gene>
<evidence type="ECO:0000313" key="2">
    <source>
        <dbReference type="Proteomes" id="UP000315995"/>
    </source>
</evidence>
<name>A0A4Y6PU36_PERCE</name>
<accession>A0A5B8Y782</accession>
<organism evidence="1 2">
    <name type="scientific">Persicimonas caeni</name>
    <dbReference type="NCBI Taxonomy" id="2292766"/>
    <lineage>
        <taxon>Bacteria</taxon>
        <taxon>Deltaproteobacteria</taxon>
        <taxon>Bradymonadales</taxon>
        <taxon>Bradymonadaceae</taxon>
        <taxon>Persicimonas</taxon>
    </lineage>
</organism>
<evidence type="ECO:0000313" key="1">
    <source>
        <dbReference type="EMBL" id="QDG51836.1"/>
    </source>
</evidence>
<dbReference type="AlphaFoldDB" id="A0A4Y6PU36"/>
<dbReference type="EMBL" id="CP041186">
    <property type="protein sequence ID" value="QDG51836.1"/>
    <property type="molecule type" value="Genomic_DNA"/>
</dbReference>
<reference evidence="1 2" key="1">
    <citation type="submission" date="2019-06" db="EMBL/GenBank/DDBJ databases">
        <title>Persicimonas caeni gen. nov., sp. nov., a predatory bacterium isolated from solar saltern.</title>
        <authorList>
            <person name="Wang S."/>
        </authorList>
    </citation>
    <scope>NUCLEOTIDE SEQUENCE [LARGE SCALE GENOMIC DNA]</scope>
    <source>
        <strain evidence="1 2">YN101</strain>
    </source>
</reference>
<sequence length="291" mass="31278">MPKNGGTLQCTYSANVPDATARTNTATATLQNYTYDYNPSTSSYDKTAKSTTTDFTGSANVDFSQATITRVDECVDVSDDKYGSLGQVCVPSSGTSASQTFNYSLTIGPITESECGTSFVNVASFTSTETTNPETGSDDWTVDIECELQGGEGCTPGFWKNHEDEWCKENGEYHYAPDDELGEVFDFTGTSKQVESLADDTLADALAYGGGPGELGDAMNLLRHAVAALLNACKDDQVSYDYYDDQVISWTSKALAGDFPFTADGVEITSMEELKDLFEAANEQIAPGFCE</sequence>
<accession>A0A4Y6PU36</accession>
<dbReference type="OrthoDB" id="3738669at2"/>
<keyword evidence="2" id="KW-1185">Reference proteome</keyword>
<protein>
    <submittedName>
        <fullName evidence="1">Uncharacterized protein</fullName>
    </submittedName>
</protein>
<proteinExistence type="predicted"/>
<dbReference type="Proteomes" id="UP000315995">
    <property type="component" value="Chromosome"/>
</dbReference>